<protein>
    <recommendedName>
        <fullName evidence="4 9">N-(5'-phosphoribosyl)anthranilate isomerase</fullName>
        <shortName evidence="9">PRAI</shortName>
        <ecNumber evidence="3 9">5.3.1.24</ecNumber>
    </recommendedName>
</protein>
<gene>
    <name evidence="9" type="primary">trpF</name>
    <name evidence="12" type="ORF">GT020_03355</name>
</gene>
<evidence type="ECO:0000256" key="1">
    <source>
        <dbReference type="ARBA" id="ARBA00001164"/>
    </source>
</evidence>
<reference evidence="12 13" key="1">
    <citation type="submission" date="2020-01" db="EMBL/GenBank/DDBJ databases">
        <title>Glutamicibacter soli M275.</title>
        <authorList>
            <person name="Meng X."/>
        </authorList>
    </citation>
    <scope>NUCLEOTIDE SEQUENCE [LARGE SCALE GENOMIC DNA]</scope>
    <source>
        <strain evidence="12 13">M275</strain>
    </source>
</reference>
<keyword evidence="7 9" id="KW-0057">Aromatic amino acid biosynthesis</keyword>
<dbReference type="InterPro" id="IPR044643">
    <property type="entry name" value="TrpF_fam"/>
</dbReference>
<evidence type="ECO:0000256" key="5">
    <source>
        <dbReference type="ARBA" id="ARBA00022605"/>
    </source>
</evidence>
<dbReference type="Pfam" id="PF00697">
    <property type="entry name" value="PRAI"/>
    <property type="match status" value="1"/>
</dbReference>
<feature type="compositionally biased region" description="Low complexity" evidence="10">
    <location>
        <begin position="35"/>
        <end position="47"/>
    </location>
</feature>
<proteinExistence type="inferred from homology"/>
<keyword evidence="5 9" id="KW-0028">Amino-acid biosynthesis</keyword>
<evidence type="ECO:0000256" key="3">
    <source>
        <dbReference type="ARBA" id="ARBA00012572"/>
    </source>
</evidence>
<evidence type="ECO:0000256" key="9">
    <source>
        <dbReference type="HAMAP-Rule" id="MF_00135"/>
    </source>
</evidence>
<accession>A0A6L9G7E8</accession>
<dbReference type="UniPathway" id="UPA00035">
    <property type="reaction ID" value="UER00042"/>
</dbReference>
<dbReference type="EMBL" id="WYDN01000002">
    <property type="protein sequence ID" value="NAZ15106.1"/>
    <property type="molecule type" value="Genomic_DNA"/>
</dbReference>
<comment type="pathway">
    <text evidence="2 9">Amino-acid biosynthesis; L-tryptophan biosynthesis; L-tryptophan from chorismate: step 3/5.</text>
</comment>
<keyword evidence="8 9" id="KW-0413">Isomerase</keyword>
<dbReference type="InterPro" id="IPR001240">
    <property type="entry name" value="PRAI_dom"/>
</dbReference>
<comment type="catalytic activity">
    <reaction evidence="1 9">
        <text>N-(5-phospho-beta-D-ribosyl)anthranilate = 1-(2-carboxyphenylamino)-1-deoxy-D-ribulose 5-phosphate</text>
        <dbReference type="Rhea" id="RHEA:21540"/>
        <dbReference type="ChEBI" id="CHEBI:18277"/>
        <dbReference type="ChEBI" id="CHEBI:58613"/>
        <dbReference type="EC" id="5.3.1.24"/>
    </reaction>
</comment>
<evidence type="ECO:0000259" key="11">
    <source>
        <dbReference type="Pfam" id="PF00697"/>
    </source>
</evidence>
<dbReference type="HAMAP" id="MF_00135">
    <property type="entry name" value="PRAI"/>
    <property type="match status" value="1"/>
</dbReference>
<dbReference type="PANTHER" id="PTHR42894:SF1">
    <property type="entry name" value="N-(5'-PHOSPHORIBOSYL)ANTHRANILATE ISOMERASE"/>
    <property type="match status" value="1"/>
</dbReference>
<dbReference type="InterPro" id="IPR013785">
    <property type="entry name" value="Aldolase_TIM"/>
</dbReference>
<organism evidence="12 13">
    <name type="scientific">Glutamicibacter soli</name>
    <dbReference type="NCBI Taxonomy" id="453836"/>
    <lineage>
        <taxon>Bacteria</taxon>
        <taxon>Bacillati</taxon>
        <taxon>Actinomycetota</taxon>
        <taxon>Actinomycetes</taxon>
        <taxon>Micrococcales</taxon>
        <taxon>Micrococcaceae</taxon>
        <taxon>Glutamicibacter</taxon>
    </lineage>
</organism>
<comment type="caution">
    <text evidence="12">The sequence shown here is derived from an EMBL/GenBank/DDBJ whole genome shotgun (WGS) entry which is preliminary data.</text>
</comment>
<feature type="region of interest" description="Disordered" evidence="10">
    <location>
        <begin position="1"/>
        <end position="47"/>
    </location>
</feature>
<evidence type="ECO:0000256" key="6">
    <source>
        <dbReference type="ARBA" id="ARBA00022822"/>
    </source>
</evidence>
<evidence type="ECO:0000256" key="8">
    <source>
        <dbReference type="ARBA" id="ARBA00023235"/>
    </source>
</evidence>
<evidence type="ECO:0000313" key="13">
    <source>
        <dbReference type="Proteomes" id="UP000477543"/>
    </source>
</evidence>
<evidence type="ECO:0000313" key="12">
    <source>
        <dbReference type="EMBL" id="NAZ15106.1"/>
    </source>
</evidence>
<evidence type="ECO:0000256" key="4">
    <source>
        <dbReference type="ARBA" id="ARBA00022272"/>
    </source>
</evidence>
<dbReference type="InterPro" id="IPR011060">
    <property type="entry name" value="RibuloseP-bd_barrel"/>
</dbReference>
<feature type="domain" description="N-(5'phosphoribosyl) anthranilate isomerase (PRAI)" evidence="11">
    <location>
        <begin position="56"/>
        <end position="246"/>
    </location>
</feature>
<dbReference type="Proteomes" id="UP000477543">
    <property type="component" value="Unassembled WGS sequence"/>
</dbReference>
<evidence type="ECO:0000256" key="10">
    <source>
        <dbReference type="SAM" id="MobiDB-lite"/>
    </source>
</evidence>
<keyword evidence="6 9" id="KW-0822">Tryptophan biosynthesis</keyword>
<sequence length="253" mass="25916">MDPGHRGGPPPARPRAGAADHPRQRPRRLHPDPPGARSGAGRRSPGAVQVSASPFVKVCGLSTAQDVAAAVAHGADALGFVLTPSPREVSPALAAELLSAVPAAVATVAVFRSEDADTAIRLSRQAGVGWIQLHGRRTPEDIAAVKAAGFHAIRAVRMDAGASEFEDWGEDFLLIDAAVPGSGESWDYAAVRELAAGRRWLVAGGLHSGNVAGALEQSQASGADVSSGVESSRGVKDPQLIAAFLDAAKTRAG</sequence>
<evidence type="ECO:0000256" key="2">
    <source>
        <dbReference type="ARBA" id="ARBA00004664"/>
    </source>
</evidence>
<dbReference type="SUPFAM" id="SSF51366">
    <property type="entry name" value="Ribulose-phoshate binding barrel"/>
    <property type="match status" value="1"/>
</dbReference>
<dbReference type="Gene3D" id="3.20.20.70">
    <property type="entry name" value="Aldolase class I"/>
    <property type="match status" value="1"/>
</dbReference>
<name>A0A6L9G7E8_9MICC</name>
<comment type="similarity">
    <text evidence="9">Belongs to the TrpF family.</text>
</comment>
<dbReference type="GO" id="GO:0004640">
    <property type="term" value="F:phosphoribosylanthranilate isomerase activity"/>
    <property type="evidence" value="ECO:0007669"/>
    <property type="project" value="UniProtKB-UniRule"/>
</dbReference>
<dbReference type="AlphaFoldDB" id="A0A6L9G7E8"/>
<dbReference type="GO" id="GO:0000162">
    <property type="term" value="P:L-tryptophan biosynthetic process"/>
    <property type="evidence" value="ECO:0007669"/>
    <property type="project" value="UniProtKB-UniRule"/>
</dbReference>
<dbReference type="EC" id="5.3.1.24" evidence="3 9"/>
<dbReference type="CDD" id="cd00405">
    <property type="entry name" value="PRAI"/>
    <property type="match status" value="1"/>
</dbReference>
<dbReference type="PANTHER" id="PTHR42894">
    <property type="entry name" value="N-(5'-PHOSPHORIBOSYL)ANTHRANILATE ISOMERASE"/>
    <property type="match status" value="1"/>
</dbReference>
<evidence type="ECO:0000256" key="7">
    <source>
        <dbReference type="ARBA" id="ARBA00023141"/>
    </source>
</evidence>